<dbReference type="Proteomes" id="UP000829517">
    <property type="component" value="Unassembled WGS sequence"/>
</dbReference>
<evidence type="ECO:0000313" key="1">
    <source>
        <dbReference type="EMBL" id="MCF8713630.1"/>
    </source>
</evidence>
<dbReference type="EMBL" id="JAETXX010000001">
    <property type="protein sequence ID" value="MCF8713630.1"/>
    <property type="molecule type" value="Genomic_DNA"/>
</dbReference>
<gene>
    <name evidence="1" type="ORF">JM658_02225</name>
</gene>
<sequence>MKKYLFIIAITVGISVKAQELTLPTFTQYLADNEFVISPTYAGIGDYVKIRGNALTQWVGIEDAPDTQTLVGDVRLGQKSGVGALFYNDKNGNTRQMGARLSFAHHLTIDDAEDRFLSFGISYNINQFRLDINNFNVSGDPSITDDRSTTNHNFDVGILYRSGGFFASFNASNILNKELNVFAIKEPNRLRNYYVYSGYRYKKNIRSDFEWEPSAFFQYFESDGRSSTDINMKVRYWDFEDYYWAGISYRFLNDQFFSPLNIGPMVGLKKGSFYFAYSYQLILNDIQAYSTGTHMVTIGLDIFQGLSNCRCTMR</sequence>
<protein>
    <submittedName>
        <fullName evidence="1">Type IX secretion system membrane protein PorP/SprF</fullName>
    </submittedName>
</protein>
<evidence type="ECO:0000313" key="2">
    <source>
        <dbReference type="Proteomes" id="UP000829517"/>
    </source>
</evidence>
<dbReference type="NCBIfam" id="TIGR03519">
    <property type="entry name" value="T9SS_PorP_fam"/>
    <property type="match status" value="1"/>
</dbReference>
<keyword evidence="2" id="KW-1185">Reference proteome</keyword>
<name>A0ABS9IZM3_9FLAO</name>
<proteinExistence type="predicted"/>
<dbReference type="SUPFAM" id="SSF56935">
    <property type="entry name" value="Porins"/>
    <property type="match status" value="1"/>
</dbReference>
<organism evidence="1 2">
    <name type="scientific">Joostella atrarenae</name>
    <dbReference type="NCBI Taxonomy" id="679257"/>
    <lineage>
        <taxon>Bacteria</taxon>
        <taxon>Pseudomonadati</taxon>
        <taxon>Bacteroidota</taxon>
        <taxon>Flavobacteriia</taxon>
        <taxon>Flavobacteriales</taxon>
        <taxon>Flavobacteriaceae</taxon>
        <taxon>Joostella</taxon>
    </lineage>
</organism>
<dbReference type="Pfam" id="PF11751">
    <property type="entry name" value="PorP_SprF"/>
    <property type="match status" value="1"/>
</dbReference>
<dbReference type="InterPro" id="IPR019861">
    <property type="entry name" value="PorP/SprF_Bacteroidetes"/>
</dbReference>
<comment type="caution">
    <text evidence="1">The sequence shown here is derived from an EMBL/GenBank/DDBJ whole genome shotgun (WGS) entry which is preliminary data.</text>
</comment>
<dbReference type="RefSeq" id="WP_236958057.1">
    <property type="nucleotide sequence ID" value="NZ_JAETXX010000001.1"/>
</dbReference>
<reference evidence="1 2" key="1">
    <citation type="submission" date="2021-01" db="EMBL/GenBank/DDBJ databases">
        <title>Genome sequencing of Joostella atrarenae M1-2 (= KCTC 23194).</title>
        <authorList>
            <person name="Zakaria M.R."/>
            <person name="Lam M.Q."/>
            <person name="Chong C.S."/>
        </authorList>
    </citation>
    <scope>NUCLEOTIDE SEQUENCE [LARGE SCALE GENOMIC DNA]</scope>
    <source>
        <strain evidence="1 2">M1-2</strain>
    </source>
</reference>
<accession>A0ABS9IZM3</accession>